<evidence type="ECO:0000313" key="1">
    <source>
        <dbReference type="EMBL" id="SFG04719.1"/>
    </source>
</evidence>
<accession>A0A1I2NPQ2</accession>
<dbReference type="RefSeq" id="WP_092099154.1">
    <property type="nucleotide sequence ID" value="NZ_FOOT01000001.1"/>
</dbReference>
<organism evidence="1 2">
    <name type="scientific">Pontibacter chinhatensis</name>
    <dbReference type="NCBI Taxonomy" id="1436961"/>
    <lineage>
        <taxon>Bacteria</taxon>
        <taxon>Pseudomonadati</taxon>
        <taxon>Bacteroidota</taxon>
        <taxon>Cytophagia</taxon>
        <taxon>Cytophagales</taxon>
        <taxon>Hymenobacteraceae</taxon>
        <taxon>Pontibacter</taxon>
    </lineage>
</organism>
<gene>
    <name evidence="1" type="ORF">SAMN05421739_101778</name>
</gene>
<name>A0A1I2NPQ2_9BACT</name>
<dbReference type="OrthoDB" id="669100at2"/>
<dbReference type="AlphaFoldDB" id="A0A1I2NPQ2"/>
<evidence type="ECO:0008006" key="3">
    <source>
        <dbReference type="Google" id="ProtNLM"/>
    </source>
</evidence>
<keyword evidence="2" id="KW-1185">Reference proteome</keyword>
<sequence>MRTDKQTTEDTSNTAAQVAGAIGKGIVAGLVGTAVMTVAQMIEMQLSGRESSDTPYQAAKKVFGVKAEDEESKETVNNLMHFAYGTAWGIPRALLAEFGSRGAAGTATHFGAVWGAALIMLPSLDLAEPVTEWEPEAVGKDALLHGIYAIATGLAADALTSKADKDREV</sequence>
<evidence type="ECO:0000313" key="2">
    <source>
        <dbReference type="Proteomes" id="UP000198724"/>
    </source>
</evidence>
<proteinExistence type="predicted"/>
<dbReference type="Proteomes" id="UP000198724">
    <property type="component" value="Unassembled WGS sequence"/>
</dbReference>
<dbReference type="EMBL" id="FOOT01000001">
    <property type="protein sequence ID" value="SFG04719.1"/>
    <property type="molecule type" value="Genomic_DNA"/>
</dbReference>
<protein>
    <recommendedName>
        <fullName evidence="3">DUF1440 domain-containing protein</fullName>
    </recommendedName>
</protein>
<dbReference type="STRING" id="1436961.SAMN05421739_101778"/>
<reference evidence="2" key="1">
    <citation type="submission" date="2016-10" db="EMBL/GenBank/DDBJ databases">
        <authorList>
            <person name="Varghese N."/>
            <person name="Submissions S."/>
        </authorList>
    </citation>
    <scope>NUCLEOTIDE SEQUENCE [LARGE SCALE GENOMIC DNA]</scope>
    <source>
        <strain evidence="2">LP51</strain>
    </source>
</reference>